<dbReference type="InterPro" id="IPR050416">
    <property type="entry name" value="FAD-linked_Oxidoreductase"/>
</dbReference>
<dbReference type="InterPro" id="IPR006094">
    <property type="entry name" value="Oxid_FAD_bind_N"/>
</dbReference>
<keyword evidence="8" id="KW-1185">Reference proteome</keyword>
<reference evidence="7" key="1">
    <citation type="journal article" date="2021" name="Nat. Microbiol.">
        <title>Cocultivation of an ultrasmall environmental parasitic bacterium with lytic ability against bacteria associated with wastewater foams.</title>
        <authorList>
            <person name="Batinovic S."/>
            <person name="Rose J.J.A."/>
            <person name="Ratcliffe J."/>
            <person name="Seviour R.J."/>
            <person name="Petrovski S."/>
        </authorList>
    </citation>
    <scope>NUCLEOTIDE SEQUENCE</scope>
    <source>
        <strain evidence="7">CON9</strain>
    </source>
</reference>
<evidence type="ECO:0000259" key="6">
    <source>
        <dbReference type="PROSITE" id="PS51387"/>
    </source>
</evidence>
<comment type="cofactor">
    <cofactor evidence="1">
        <name>FAD</name>
        <dbReference type="ChEBI" id="CHEBI:57692"/>
    </cofactor>
</comment>
<dbReference type="PROSITE" id="PS00862">
    <property type="entry name" value="OX2_COVAL_FAD"/>
    <property type="match status" value="1"/>
</dbReference>
<dbReference type="Pfam" id="PF01565">
    <property type="entry name" value="FAD_binding_4"/>
    <property type="match status" value="1"/>
</dbReference>
<dbReference type="SUPFAM" id="SSF56176">
    <property type="entry name" value="FAD-binding/transporter-associated domain-like"/>
    <property type="match status" value="1"/>
</dbReference>
<dbReference type="InterPro" id="IPR006093">
    <property type="entry name" value="Oxy_OxRdtase_FAD_BS"/>
</dbReference>
<organism evidence="7 8">
    <name type="scientific">Gordonia pseudamarae</name>
    <dbReference type="NCBI Taxonomy" id="2831662"/>
    <lineage>
        <taxon>Bacteria</taxon>
        <taxon>Bacillati</taxon>
        <taxon>Actinomycetota</taxon>
        <taxon>Actinomycetes</taxon>
        <taxon>Mycobacteriales</taxon>
        <taxon>Gordoniaceae</taxon>
        <taxon>Gordonia</taxon>
    </lineage>
</organism>
<dbReference type="PANTHER" id="PTHR42973">
    <property type="entry name" value="BINDING OXIDOREDUCTASE, PUTATIVE (AFU_ORTHOLOGUE AFUA_1G17690)-RELATED"/>
    <property type="match status" value="1"/>
</dbReference>
<evidence type="ECO:0000256" key="1">
    <source>
        <dbReference type="ARBA" id="ARBA00001974"/>
    </source>
</evidence>
<dbReference type="Gene3D" id="3.30.43.10">
    <property type="entry name" value="Uridine Diphospho-n-acetylenolpyruvylglucosamine Reductase, domain 2"/>
    <property type="match status" value="1"/>
</dbReference>
<comment type="similarity">
    <text evidence="2">Belongs to the oxygen-dependent FAD-linked oxidoreductase family.</text>
</comment>
<dbReference type="InterPro" id="IPR016169">
    <property type="entry name" value="FAD-bd_PCMH_sub2"/>
</dbReference>
<feature type="domain" description="FAD-binding PCMH-type" evidence="6">
    <location>
        <begin position="40"/>
        <end position="208"/>
    </location>
</feature>
<evidence type="ECO:0000256" key="5">
    <source>
        <dbReference type="ARBA" id="ARBA00023002"/>
    </source>
</evidence>
<gene>
    <name evidence="7" type="ORF">GII31_14690</name>
</gene>
<protein>
    <submittedName>
        <fullName evidence="7">FAD-binding protein</fullName>
    </submittedName>
</protein>
<proteinExistence type="inferred from homology"/>
<keyword evidence="4" id="KW-0274">FAD</keyword>
<dbReference type="InterPro" id="IPR036318">
    <property type="entry name" value="FAD-bd_PCMH-like_sf"/>
</dbReference>
<dbReference type="Gene3D" id="3.40.462.20">
    <property type="match status" value="1"/>
</dbReference>
<dbReference type="PROSITE" id="PS51387">
    <property type="entry name" value="FAD_PCMH"/>
    <property type="match status" value="1"/>
</dbReference>
<evidence type="ECO:0000256" key="2">
    <source>
        <dbReference type="ARBA" id="ARBA00005466"/>
    </source>
</evidence>
<dbReference type="RefSeq" id="WP_213244177.1">
    <property type="nucleotide sequence ID" value="NZ_CP045806.1"/>
</dbReference>
<keyword evidence="5" id="KW-0560">Oxidoreductase</keyword>
<dbReference type="PANTHER" id="PTHR42973:SF39">
    <property type="entry name" value="FAD-BINDING PCMH-TYPE DOMAIN-CONTAINING PROTEIN"/>
    <property type="match status" value="1"/>
</dbReference>
<sequence length="466" mass="47359">MTIGPITVRPDLTALRAVVGGAVHGPGDAGYATTGFNLAVTRTPCAVVDVADTDDIAAVIRFAGDAGLRVAVFATGHGGVEVGPDTVLVRTAALDVCEIDPSTRTARIGAGVRVQTVLDAAAPHGLALVCGSSTTVGVVGFLTGGGIGPLVRSLGSSAGYVRSVRVVTGDGTVTDASAEVNPELFWGLRGGKATLGIITEVVVDLLPISEIYGGAVYFDGAEASGLLRAWRDWAADLPREAGTSVALMRLPEMPGVPPALAGRLTVAVRFAAVGDHGAAQRLLAPMRAAATPLLDAIGPLPYAAIGAIHADPAVPMPVHEGTTLLRDVSDGTIDAIVGAAGPRSASQLIVVELRQLGGAFADEQKVRSAFGHRDAAFNLHAVGVLAPPPGPDHGSADGVEPVSSTTAHLLAAVRPWSTGTSLANFNASADPAVIRTCYDEDTYAWLAALAARLDPRGVLHTGQVVR</sequence>
<evidence type="ECO:0000256" key="4">
    <source>
        <dbReference type="ARBA" id="ARBA00022827"/>
    </source>
</evidence>
<evidence type="ECO:0000256" key="3">
    <source>
        <dbReference type="ARBA" id="ARBA00022630"/>
    </source>
</evidence>
<dbReference type="InterPro" id="IPR016166">
    <property type="entry name" value="FAD-bd_PCMH"/>
</dbReference>
<name>A0ABX6IKU9_9ACTN</name>
<evidence type="ECO:0000313" key="7">
    <source>
        <dbReference type="EMBL" id="QHN35930.1"/>
    </source>
</evidence>
<keyword evidence="3" id="KW-0285">Flavoprotein</keyword>
<dbReference type="EMBL" id="CP045809">
    <property type="protein sequence ID" value="QHN35930.1"/>
    <property type="molecule type" value="Genomic_DNA"/>
</dbReference>
<accession>A0ABX6IKU9</accession>
<dbReference type="Proteomes" id="UP001059836">
    <property type="component" value="Chromosome"/>
</dbReference>
<dbReference type="InterPro" id="IPR016167">
    <property type="entry name" value="FAD-bd_PCMH_sub1"/>
</dbReference>
<evidence type="ECO:0000313" key="8">
    <source>
        <dbReference type="Proteomes" id="UP001059836"/>
    </source>
</evidence>
<dbReference type="Gene3D" id="3.30.465.10">
    <property type="match status" value="1"/>
</dbReference>